<name>A0A9N7ZBU3_PLEPL</name>
<accession>A0A9N7ZBU3</accession>
<evidence type="ECO:0000256" key="1">
    <source>
        <dbReference type="SAM" id="MobiDB-lite"/>
    </source>
</evidence>
<evidence type="ECO:0000313" key="3">
    <source>
        <dbReference type="Proteomes" id="UP001153269"/>
    </source>
</evidence>
<dbReference type="Proteomes" id="UP001153269">
    <property type="component" value="Unassembled WGS sequence"/>
</dbReference>
<feature type="non-terminal residue" evidence="2">
    <location>
        <position position="1"/>
    </location>
</feature>
<evidence type="ECO:0000313" key="2">
    <source>
        <dbReference type="EMBL" id="CAB1456029.1"/>
    </source>
</evidence>
<sequence>ESEDTTQRDELREEPLTLPQESDEDDSQREEERAEPLTVPQENNEGGSQRQEQRAESFTMVQPTLTIPHYHIPPPPDLGRGAVRPNLLPPHSERERKSATTICAPGL</sequence>
<dbReference type="EMBL" id="CADEAL010004282">
    <property type="protein sequence ID" value="CAB1456029.1"/>
    <property type="molecule type" value="Genomic_DNA"/>
</dbReference>
<feature type="region of interest" description="Disordered" evidence="1">
    <location>
        <begin position="1"/>
        <end position="107"/>
    </location>
</feature>
<keyword evidence="3" id="KW-1185">Reference proteome</keyword>
<protein>
    <submittedName>
        <fullName evidence="2">Uncharacterized protein</fullName>
    </submittedName>
</protein>
<dbReference type="AlphaFoldDB" id="A0A9N7ZBU3"/>
<feature type="compositionally biased region" description="Polar residues" evidence="1">
    <location>
        <begin position="40"/>
        <end position="50"/>
    </location>
</feature>
<reference evidence="2" key="1">
    <citation type="submission" date="2020-03" db="EMBL/GenBank/DDBJ databases">
        <authorList>
            <person name="Weist P."/>
        </authorList>
    </citation>
    <scope>NUCLEOTIDE SEQUENCE</scope>
</reference>
<gene>
    <name evidence="2" type="ORF">PLEPLA_LOCUS43810</name>
</gene>
<organism evidence="2 3">
    <name type="scientific">Pleuronectes platessa</name>
    <name type="common">European plaice</name>
    <dbReference type="NCBI Taxonomy" id="8262"/>
    <lineage>
        <taxon>Eukaryota</taxon>
        <taxon>Metazoa</taxon>
        <taxon>Chordata</taxon>
        <taxon>Craniata</taxon>
        <taxon>Vertebrata</taxon>
        <taxon>Euteleostomi</taxon>
        <taxon>Actinopterygii</taxon>
        <taxon>Neopterygii</taxon>
        <taxon>Teleostei</taxon>
        <taxon>Neoteleostei</taxon>
        <taxon>Acanthomorphata</taxon>
        <taxon>Carangaria</taxon>
        <taxon>Pleuronectiformes</taxon>
        <taxon>Pleuronectoidei</taxon>
        <taxon>Pleuronectidae</taxon>
        <taxon>Pleuronectes</taxon>
    </lineage>
</organism>
<comment type="caution">
    <text evidence="2">The sequence shown here is derived from an EMBL/GenBank/DDBJ whole genome shotgun (WGS) entry which is preliminary data.</text>
</comment>
<proteinExistence type="predicted"/>
<feature type="compositionally biased region" description="Basic and acidic residues" evidence="1">
    <location>
        <begin position="1"/>
        <end position="15"/>
    </location>
</feature>